<dbReference type="EMBL" id="KR149290">
    <property type="protein sequence ID" value="AKQ06858.1"/>
    <property type="molecule type" value="Genomic_DNA"/>
</dbReference>
<dbReference type="GeneID" id="26630047"/>
<dbReference type="Proteomes" id="UP000201630">
    <property type="component" value="Segment"/>
</dbReference>
<name>A0A0H4TFD3_9CAUD</name>
<dbReference type="KEGG" id="vg:26630047"/>
<dbReference type="InterPro" id="IPR054762">
    <property type="entry name" value="Gp19_RNaseH-like"/>
</dbReference>
<evidence type="ECO:0000313" key="4">
    <source>
        <dbReference type="Proteomes" id="UP000201630"/>
    </source>
</evidence>
<dbReference type="Gene3D" id="3.40.50.300">
    <property type="entry name" value="P-loop containing nucleotide triphosphate hydrolases"/>
    <property type="match status" value="1"/>
</dbReference>
<dbReference type="NCBIfam" id="NF033889">
    <property type="entry name" value="termin_lrg_T7"/>
    <property type="match status" value="1"/>
</dbReference>
<feature type="domain" description="Terminase large subunit ribonuclease H-like" evidence="2">
    <location>
        <begin position="395"/>
        <end position="533"/>
    </location>
</feature>
<protein>
    <submittedName>
        <fullName evidence="3">Putative DNA maturase B</fullName>
    </submittedName>
</protein>
<keyword evidence="4" id="KW-1185">Reference proteome</keyword>
<dbReference type="InterPro" id="IPR027417">
    <property type="entry name" value="P-loop_NTPase"/>
</dbReference>
<dbReference type="InterPro" id="IPR047987">
    <property type="entry name" value="Gp19-like_virus"/>
</dbReference>
<feature type="region of interest" description="Disordered" evidence="1">
    <location>
        <begin position="281"/>
        <end position="301"/>
    </location>
</feature>
<evidence type="ECO:0000259" key="2">
    <source>
        <dbReference type="Pfam" id="PF22530"/>
    </source>
</evidence>
<dbReference type="RefSeq" id="YP_009203059.1">
    <property type="nucleotide sequence ID" value="NC_028848.1"/>
</dbReference>
<dbReference type="Pfam" id="PF22530">
    <property type="entry name" value="Terminase-T7_RNaseH-like"/>
    <property type="match status" value="1"/>
</dbReference>
<evidence type="ECO:0000313" key="3">
    <source>
        <dbReference type="EMBL" id="AKQ06858.1"/>
    </source>
</evidence>
<organism evidence="3 4">
    <name type="scientific">Acinetobacter phage Fri1</name>
    <dbReference type="NCBI Taxonomy" id="1647373"/>
    <lineage>
        <taxon>Viruses</taxon>
        <taxon>Duplodnaviria</taxon>
        <taxon>Heunggongvirae</taxon>
        <taxon>Uroviricota</taxon>
        <taxon>Caudoviricetes</taxon>
        <taxon>Autographivirales</taxon>
        <taxon>Autoscriptoviridae</taxon>
        <taxon>Beijerinckvirinae</taxon>
        <taxon>Friunavirus</taxon>
        <taxon>Friunavirus Fri1</taxon>
    </lineage>
</organism>
<evidence type="ECO:0000256" key="1">
    <source>
        <dbReference type="SAM" id="MobiDB-lite"/>
    </source>
</evidence>
<accession>A0A0H4TFD3</accession>
<sequence length="645" mass="72859">MIDATFRERFKRLRAHVAQYNDRPELIPKEDREMFALMFAGLFLSFRDFAELGMAYLGFKMSEIQEDIADYMQHGYKYRMVQAQRGQAKSTLAALYCIWRLIQRPKDRCLIVSAGGDQADSIALIITRIINQWDILCWMRPDTTRGDRDSAKNYDIHCDLKGIDKSASVSSVGISAQLAGKRADFLLADDIEVMRNSMTQTEREKLALQTREFSAICIHGDIMYLGTPQTKDSIYRELPRRGFSVRVWTGRYPTNEELERYGSGTEIAPMIMKRLLENPELQTGGGIEGNRGQPTDPDHIGEETLQSKELDYGPEGFALQYMLDTTISDEMRTKIKLSDIPVVGTGTDSAPEVVQYKCDPTTAYKELTPAMTAFRMYWGIGSDKSVPFEQKVMIIDPAGSGGEEIAFATGAATNSYIYLISVGGFKGGTKEENLNKVIMKMVTSGIKDLDIERNMGHGTVTQLVVAQIEKLRLKASKGSQDEDFLELLQSYGVTHSELNSALSGVAVNDYFVTTQKERRIIDTISPVTRRHKLVVTSSAIQEDWEYCLQHPMEKRNQYSCFYQLGNITYDRGSLVHDDRADCVQRLVERISPFIAKDDEAGAVKRREEEIAEWRRNPMGYTHGKFANTGIRRGSGTTKKFGGRRK</sequence>
<reference evidence="3 4" key="1">
    <citation type="submission" date="2015-04" db="EMBL/GenBank/DDBJ databases">
        <authorList>
            <person name="Shneider M.M."/>
            <person name="Klumpp J."/>
            <person name="Miroshnikov K.A."/>
            <person name="Leiman P.G."/>
        </authorList>
    </citation>
    <scope>NUCLEOTIDE SEQUENCE [LARGE SCALE GENOMIC DNA]</scope>
</reference>
<dbReference type="OrthoDB" id="695at10239"/>
<gene>
    <name evidence="3" type="ORF">Fri1_53</name>
</gene>
<feature type="region of interest" description="Disordered" evidence="1">
    <location>
        <begin position="621"/>
        <end position="645"/>
    </location>
</feature>
<proteinExistence type="predicted"/>